<evidence type="ECO:0000313" key="1">
    <source>
        <dbReference type="EMBL" id="MBP2325699.1"/>
    </source>
</evidence>
<keyword evidence="2" id="KW-1185">Reference proteome</keyword>
<gene>
    <name evidence="1" type="ORF">JOF56_006084</name>
</gene>
<reference evidence="1 2" key="1">
    <citation type="submission" date="2021-03" db="EMBL/GenBank/DDBJ databases">
        <title>Sequencing the genomes of 1000 actinobacteria strains.</title>
        <authorList>
            <person name="Klenk H.-P."/>
        </authorList>
    </citation>
    <scope>NUCLEOTIDE SEQUENCE [LARGE SCALE GENOMIC DNA]</scope>
    <source>
        <strain evidence="1 2">DSM 46670</strain>
    </source>
</reference>
<comment type="caution">
    <text evidence="1">The sequence shown here is derived from an EMBL/GenBank/DDBJ whole genome shotgun (WGS) entry which is preliminary data.</text>
</comment>
<evidence type="ECO:0000313" key="2">
    <source>
        <dbReference type="Proteomes" id="UP001519332"/>
    </source>
</evidence>
<dbReference type="RefSeq" id="WP_245378456.1">
    <property type="nucleotide sequence ID" value="NZ_JAGINW010000001.1"/>
</dbReference>
<organism evidence="1 2">
    <name type="scientific">Kibdelosporangium banguiense</name>
    <dbReference type="NCBI Taxonomy" id="1365924"/>
    <lineage>
        <taxon>Bacteria</taxon>
        <taxon>Bacillati</taxon>
        <taxon>Actinomycetota</taxon>
        <taxon>Actinomycetes</taxon>
        <taxon>Pseudonocardiales</taxon>
        <taxon>Pseudonocardiaceae</taxon>
        <taxon>Kibdelosporangium</taxon>
    </lineage>
</organism>
<name>A0ABS4TMR0_9PSEU</name>
<dbReference type="EMBL" id="JAGINW010000001">
    <property type="protein sequence ID" value="MBP2325699.1"/>
    <property type="molecule type" value="Genomic_DNA"/>
</dbReference>
<protein>
    <submittedName>
        <fullName evidence="1">Class 3 adenylate cyclase</fullName>
    </submittedName>
</protein>
<sequence>MYDLIDRTLLLSGIEERHRDLVDRGDGVFVLIHPVDHAPKTVLLTMVIPTLNELLTKHGIDRPQIRFRLRVAVHAGEVHYDNRGWYGEDLDITARLLDAPELKRRFKLTLAPLILVVSQDIYRSVVRHGYDGIDGTTFEQAVHVQIGRQRLRGWVQRPVDDHRAA</sequence>
<accession>A0ABS4TMR0</accession>
<proteinExistence type="predicted"/>
<dbReference type="Proteomes" id="UP001519332">
    <property type="component" value="Unassembled WGS sequence"/>
</dbReference>